<evidence type="ECO:0000313" key="2">
    <source>
        <dbReference type="Proteomes" id="UP001271723"/>
    </source>
</evidence>
<proteinExistence type="predicted"/>
<dbReference type="Proteomes" id="UP001271723">
    <property type="component" value="Unassembled WGS sequence"/>
</dbReference>
<dbReference type="RefSeq" id="WP_086755203.1">
    <property type="nucleotide sequence ID" value="NZ_JAGJBZ010000002.1"/>
</dbReference>
<reference evidence="1 2" key="1">
    <citation type="journal article" date="2023" name="Microb. Genom.">
        <title>Mesoterricola silvestris gen. nov., sp. nov., Mesoterricola sediminis sp. nov., Geothrix oryzae sp. nov., Geothrix edaphica sp. nov., Geothrix rubra sp. nov., and Geothrix limicola sp. nov., six novel members of Acidobacteriota isolated from soils.</title>
        <authorList>
            <person name="Weisberg A.J."/>
            <person name="Pearce E."/>
            <person name="Kramer C.G."/>
            <person name="Chang J.H."/>
            <person name="Clarke C.R."/>
        </authorList>
    </citation>
    <scope>NUCLEOTIDE SEQUENCE [LARGE SCALE GENOMIC DNA]</scope>
    <source>
        <strain evidence="1 2">NRRL_B-2795</strain>
    </source>
</reference>
<protein>
    <submittedName>
        <fullName evidence="1">Uncharacterized protein</fullName>
    </submittedName>
</protein>
<accession>A0ABU4LAQ1</accession>
<name>A0ABU4LAQ1_9ACTN</name>
<organism evidence="1 2">
    <name type="scientific">Streptomyces griseiscabiei</name>
    <dbReference type="NCBI Taxonomy" id="2993540"/>
    <lineage>
        <taxon>Bacteria</taxon>
        <taxon>Bacillati</taxon>
        <taxon>Actinomycetota</taxon>
        <taxon>Actinomycetes</taxon>
        <taxon>Kitasatosporales</taxon>
        <taxon>Streptomycetaceae</taxon>
        <taxon>Streptomyces</taxon>
    </lineage>
</organism>
<gene>
    <name evidence="1" type="ORF">PV517_29840</name>
</gene>
<comment type="caution">
    <text evidence="1">The sequence shown here is derived from an EMBL/GenBank/DDBJ whole genome shotgun (WGS) entry which is preliminary data.</text>
</comment>
<sequence>MGARSFMLATRIPMSRDGFDAWLRTPLPDLGVIENPSEMYTGWALDGTDPDWHLTGLAAGYPQAVAAVRADRTRTPLDLLAPRAAEGYHLIRHRDEALEVYLYDYHGEATTTRTALLMLAGAGRFAHPGAEAPVLYWGGHAYPGLPMNIDEPLAVLLVGTARSRFVATHPFDTLIADLTPVETDFLDATAEETPTEATLSLLFDPALRDHRPGTDPLSTR</sequence>
<keyword evidence="2" id="KW-1185">Reference proteome</keyword>
<evidence type="ECO:0000313" key="1">
    <source>
        <dbReference type="EMBL" id="MDX2912861.1"/>
    </source>
</evidence>
<dbReference type="EMBL" id="JARAVY010000013">
    <property type="protein sequence ID" value="MDX2912861.1"/>
    <property type="molecule type" value="Genomic_DNA"/>
</dbReference>